<keyword evidence="4" id="KW-0560">Oxidoreductase</keyword>
<evidence type="ECO:0000256" key="5">
    <source>
        <dbReference type="ARBA" id="ARBA00023004"/>
    </source>
</evidence>
<name>A0A0C9YRR8_9AGAM</name>
<dbReference type="GO" id="GO:0046872">
    <property type="term" value="F:metal ion binding"/>
    <property type="evidence" value="ECO:0007669"/>
    <property type="project" value="UniProtKB-KW"/>
</dbReference>
<protein>
    <submittedName>
        <fullName evidence="7">Uncharacterized protein</fullName>
    </submittedName>
</protein>
<dbReference type="AlphaFoldDB" id="A0A0C9YRR8"/>
<organism evidence="7 8">
    <name type="scientific">Pisolithus microcarpus 441</name>
    <dbReference type="NCBI Taxonomy" id="765257"/>
    <lineage>
        <taxon>Eukaryota</taxon>
        <taxon>Fungi</taxon>
        <taxon>Dikarya</taxon>
        <taxon>Basidiomycota</taxon>
        <taxon>Agaricomycotina</taxon>
        <taxon>Agaricomycetes</taxon>
        <taxon>Agaricomycetidae</taxon>
        <taxon>Boletales</taxon>
        <taxon>Sclerodermatineae</taxon>
        <taxon>Pisolithaceae</taxon>
        <taxon>Pisolithus</taxon>
    </lineage>
</organism>
<keyword evidence="8" id="KW-1185">Reference proteome</keyword>
<feature type="region of interest" description="Disordered" evidence="6">
    <location>
        <begin position="137"/>
        <end position="157"/>
    </location>
</feature>
<evidence type="ECO:0000313" key="8">
    <source>
        <dbReference type="Proteomes" id="UP000054018"/>
    </source>
</evidence>
<dbReference type="Proteomes" id="UP000054018">
    <property type="component" value="Unassembled WGS sequence"/>
</dbReference>
<sequence length="157" mass="17635">IPPVEYSPWPLSYITSFKYMSNAAQILQEGYAKYKGTPFKVPTLNRWIVVVGRQHLEDIKKSTDDKLSLIEAANDSAKVDYLIGPEINSNPYHISVVRIHLTRNLGFYYPDIKDEVHAAFEELLDLKDNGEGLLTPLQVAPRLGPRKPSSTSSTHPA</sequence>
<dbReference type="HOGENOM" id="CLU_102283_1_0_1"/>
<evidence type="ECO:0000256" key="1">
    <source>
        <dbReference type="ARBA" id="ARBA00001971"/>
    </source>
</evidence>
<reference evidence="7 8" key="1">
    <citation type="submission" date="2014-04" db="EMBL/GenBank/DDBJ databases">
        <authorList>
            <consortium name="DOE Joint Genome Institute"/>
            <person name="Kuo A."/>
            <person name="Kohler A."/>
            <person name="Costa M.D."/>
            <person name="Nagy L.G."/>
            <person name="Floudas D."/>
            <person name="Copeland A."/>
            <person name="Barry K.W."/>
            <person name="Cichocki N."/>
            <person name="Veneault-Fourrey C."/>
            <person name="LaButti K."/>
            <person name="Lindquist E.A."/>
            <person name="Lipzen A."/>
            <person name="Lundell T."/>
            <person name="Morin E."/>
            <person name="Murat C."/>
            <person name="Sun H."/>
            <person name="Tunlid A."/>
            <person name="Henrissat B."/>
            <person name="Grigoriev I.V."/>
            <person name="Hibbett D.S."/>
            <person name="Martin F."/>
            <person name="Nordberg H.P."/>
            <person name="Cantor M.N."/>
            <person name="Hua S.X."/>
        </authorList>
    </citation>
    <scope>NUCLEOTIDE SEQUENCE [LARGE SCALE GENOMIC DNA]</scope>
    <source>
        <strain evidence="7 8">441</strain>
    </source>
</reference>
<comment type="cofactor">
    <cofactor evidence="1">
        <name>heme</name>
        <dbReference type="ChEBI" id="CHEBI:30413"/>
    </cofactor>
</comment>
<comment type="similarity">
    <text evidence="2">Belongs to the cytochrome P450 family.</text>
</comment>
<evidence type="ECO:0000313" key="7">
    <source>
        <dbReference type="EMBL" id="KIK16529.1"/>
    </source>
</evidence>
<keyword evidence="5" id="KW-0408">Iron</keyword>
<evidence type="ECO:0000256" key="2">
    <source>
        <dbReference type="ARBA" id="ARBA00010617"/>
    </source>
</evidence>
<evidence type="ECO:0000256" key="4">
    <source>
        <dbReference type="ARBA" id="ARBA00023002"/>
    </source>
</evidence>
<evidence type="ECO:0000256" key="6">
    <source>
        <dbReference type="SAM" id="MobiDB-lite"/>
    </source>
</evidence>
<evidence type="ECO:0000256" key="3">
    <source>
        <dbReference type="ARBA" id="ARBA00022723"/>
    </source>
</evidence>
<feature type="non-terminal residue" evidence="7">
    <location>
        <position position="1"/>
    </location>
</feature>
<reference evidence="8" key="2">
    <citation type="submission" date="2015-01" db="EMBL/GenBank/DDBJ databases">
        <title>Evolutionary Origins and Diversification of the Mycorrhizal Mutualists.</title>
        <authorList>
            <consortium name="DOE Joint Genome Institute"/>
            <consortium name="Mycorrhizal Genomics Consortium"/>
            <person name="Kohler A."/>
            <person name="Kuo A."/>
            <person name="Nagy L.G."/>
            <person name="Floudas D."/>
            <person name="Copeland A."/>
            <person name="Barry K.W."/>
            <person name="Cichocki N."/>
            <person name="Veneault-Fourrey C."/>
            <person name="LaButti K."/>
            <person name="Lindquist E.A."/>
            <person name="Lipzen A."/>
            <person name="Lundell T."/>
            <person name="Morin E."/>
            <person name="Murat C."/>
            <person name="Riley R."/>
            <person name="Ohm R."/>
            <person name="Sun H."/>
            <person name="Tunlid A."/>
            <person name="Henrissat B."/>
            <person name="Grigoriev I.V."/>
            <person name="Hibbett D.S."/>
            <person name="Martin F."/>
        </authorList>
    </citation>
    <scope>NUCLEOTIDE SEQUENCE [LARGE SCALE GENOMIC DNA]</scope>
    <source>
        <strain evidence="8">441</strain>
    </source>
</reference>
<dbReference type="OrthoDB" id="1844152at2759"/>
<keyword evidence="3" id="KW-0479">Metal-binding</keyword>
<gene>
    <name evidence="7" type="ORF">PISMIDRAFT_113147</name>
</gene>
<proteinExistence type="inferred from homology"/>
<dbReference type="EMBL" id="KN833854">
    <property type="protein sequence ID" value="KIK16529.1"/>
    <property type="molecule type" value="Genomic_DNA"/>
</dbReference>
<dbReference type="GO" id="GO:0016491">
    <property type="term" value="F:oxidoreductase activity"/>
    <property type="evidence" value="ECO:0007669"/>
    <property type="project" value="UniProtKB-KW"/>
</dbReference>
<feature type="compositionally biased region" description="Polar residues" evidence="6">
    <location>
        <begin position="148"/>
        <end position="157"/>
    </location>
</feature>
<dbReference type="PANTHER" id="PTHR46206">
    <property type="entry name" value="CYTOCHROME P450"/>
    <property type="match status" value="1"/>
</dbReference>
<accession>A0A0C9YRR8</accession>
<dbReference type="STRING" id="765257.A0A0C9YRR8"/>